<comment type="caution">
    <text evidence="5">The sequence shown here is derived from an EMBL/GenBank/DDBJ whole genome shotgun (WGS) entry which is preliminary data.</text>
</comment>
<dbReference type="InterPro" id="IPR051210">
    <property type="entry name" value="Ub_ligase/GEF_domain"/>
</dbReference>
<dbReference type="EMBL" id="CAJGYM010000198">
    <property type="protein sequence ID" value="CAD6199728.1"/>
    <property type="molecule type" value="Genomic_DNA"/>
</dbReference>
<evidence type="ECO:0000313" key="5">
    <source>
        <dbReference type="EMBL" id="CAD6199728.1"/>
    </source>
</evidence>
<feature type="repeat" description="RCC1" evidence="2">
    <location>
        <begin position="774"/>
        <end position="826"/>
    </location>
</feature>
<evidence type="ECO:0000256" key="1">
    <source>
        <dbReference type="ARBA" id="ARBA00022737"/>
    </source>
</evidence>
<sequence>MTRLVLTPPESRRVSTASSTNDSSSLVLLSGVSAPRVSRRLMMENPYTCGTELDELSPDDSIIDYSSFCDDNFVLIILLTSNGEAQSYFENGREKPRKCVVNVRAACSTGADPVRVCIGSQAAFVLFGLSDGNLLVMPIKTLIDVTWGGSSWSSTSVIDLALPSVDPCLAFPTSIQCFVSNFPPRTLAVVSNKAGNILIVDLLLRRCTAELRAPQSVHRMEMFTDENSIELLVTGFTGAQWIIPLERNGRGMSEILTTCVPADLQQLEPVTCQLFSFDKNVLALDSDSWTVEIYSTINSVAHSTKKRYKVPDNTWMVHFTDNVIFAIGNDGQLRSSVHMGVANARLEYSLVKNSAEWRPLGMVTMPRRSGRLPGVFLVNERGLVRIQHNSISSLKSVAAEFLFRLAPFSSKYIVEVADACRIDAADLQRSLISTILDSRRRRRLSRQDISRLVTISKAINTSMTQLVEIFEQNGLEEQLLPEVLSTIEKEGRAKSAKMLPKVVDLFVKKASGSSFEERRVADVHLSNFLAKYEEVSNGADSCIRVGLWRSGTTLAARQQDRGSIAAVLLRYVIKEGHRLWKDADFADRLQILTTICQLDWTPLEEGEAARLCALLSAWQRDISSPAYHESCLRIAKQYSEKFPRPCSILYLVSAMYILAECRQLESKSLPTSNPLSAGLNCGAAISLDDRVMLWGDFSNLQQKTVDPSHLSPKIRRIKPSTSSESTSSNASTPTSSSVNLLPESALPRELKCSGGRPRAVSCGAEHVLVLTMSGQLYAWGGNRFGQCGVGHCFRLSDLQLIDSNKKWGKVVSMSAGQFHSAFICDSGSLWMWGWGLYGQLGMGGRSTCDSSAPVRIDFFDSKVVSVACGRVHTVALTEDGEVFVCGGGSYGQMGVDTDIRKTYSFQKLCIDGDSKVTQIATNYYHSLCVTEDGKIFEWGRNPQELKMRMFVMRRLKNAQQKALNDENEKEDAFSSPSRQPLDLPMTVPRNDLGLREIKHFLDGKITQLSAGLSHSALLTDKGSVYTWGKALEHQLGHGSKMERREPHQLFEPKNTRWSLVRCGNNHTFAATADGQLYSWGRNDFAQCAVVTEKPAGFSPRRILLQAKDGANRRTIPLPDDTSFVTSPTLVPNILIRGTQSGDLRTSILDEDELLRKIRACDVHTAQAVSRHLYALSNGESLKGFEASQMSENEVYDESKNGPLCTATAFVHLMAGDVLRAIRVISWLKKDENADKESLRALSSLVWEVVANHEDVQTRRVLAAAFREVPMAESMRRGRQIAQLWPLVWDDEDAQATLNVDEKIAMLDAFTAPAKPVNCVSLPSSALNVSSKIRVFSQCAHAEPAMVGTPSECSACLDEWTEKVRATFST</sequence>
<keyword evidence="6" id="KW-1185">Reference proteome</keyword>
<accession>A0A8S1HV78</accession>
<dbReference type="OrthoDB" id="10256179at2759"/>
<dbReference type="Pfam" id="PF00415">
    <property type="entry name" value="RCC1"/>
    <property type="match status" value="1"/>
</dbReference>
<evidence type="ECO:0000313" key="6">
    <source>
        <dbReference type="Proteomes" id="UP000835052"/>
    </source>
</evidence>
<dbReference type="PROSITE" id="PS50012">
    <property type="entry name" value="RCC1_3"/>
    <property type="match status" value="4"/>
</dbReference>
<evidence type="ECO:0000256" key="3">
    <source>
        <dbReference type="SAM" id="MobiDB-lite"/>
    </source>
</evidence>
<feature type="region of interest" description="Disordered" evidence="3">
    <location>
        <begin position="964"/>
        <end position="985"/>
    </location>
</feature>
<feature type="repeat" description="RCC1" evidence="2">
    <location>
        <begin position="1022"/>
        <end position="1073"/>
    </location>
</feature>
<dbReference type="SUPFAM" id="SSF50985">
    <property type="entry name" value="RCC1/BLIP-II"/>
    <property type="match status" value="1"/>
</dbReference>
<dbReference type="PANTHER" id="PTHR22870">
    <property type="entry name" value="REGULATOR OF CHROMOSOME CONDENSATION"/>
    <property type="match status" value="1"/>
</dbReference>
<feature type="repeat" description="RCC1" evidence="2">
    <location>
        <begin position="827"/>
        <end position="879"/>
    </location>
</feature>
<dbReference type="InterPro" id="IPR009091">
    <property type="entry name" value="RCC1/BLIP-II"/>
</dbReference>
<evidence type="ECO:0000256" key="2">
    <source>
        <dbReference type="PROSITE-ProRule" id="PRU00235"/>
    </source>
</evidence>
<dbReference type="SUPFAM" id="SSF50978">
    <property type="entry name" value="WD40 repeat-like"/>
    <property type="match status" value="1"/>
</dbReference>
<name>A0A8S1HV78_9PELO</name>
<protein>
    <recommendedName>
        <fullName evidence="4">RCC1-like domain-containing protein</fullName>
    </recommendedName>
</protein>
<feature type="repeat" description="RCC1" evidence="2">
    <location>
        <begin position="880"/>
        <end position="932"/>
    </location>
</feature>
<gene>
    <name evidence="5" type="ORF">CAUJ_LOCUS15628</name>
</gene>
<dbReference type="PRINTS" id="PR00633">
    <property type="entry name" value="RCCNDNSATION"/>
</dbReference>
<dbReference type="InterPro" id="IPR036322">
    <property type="entry name" value="WD40_repeat_dom_sf"/>
</dbReference>
<dbReference type="Gene3D" id="2.130.10.30">
    <property type="entry name" value="Regulator of chromosome condensation 1/beta-lactamase-inhibitor protein II"/>
    <property type="match status" value="2"/>
</dbReference>
<dbReference type="InterPro" id="IPR058923">
    <property type="entry name" value="RCC1-like_dom"/>
</dbReference>
<feature type="domain" description="RCC1-like" evidence="4">
    <location>
        <begin position="675"/>
        <end position="943"/>
    </location>
</feature>
<dbReference type="InterPro" id="IPR000408">
    <property type="entry name" value="Reg_chr_condens"/>
</dbReference>
<feature type="region of interest" description="Disordered" evidence="3">
    <location>
        <begin position="704"/>
        <end position="739"/>
    </location>
</feature>
<dbReference type="PROSITE" id="PS00626">
    <property type="entry name" value="RCC1_2"/>
    <property type="match status" value="2"/>
</dbReference>
<dbReference type="Pfam" id="PF25390">
    <property type="entry name" value="WD40_RLD"/>
    <property type="match status" value="1"/>
</dbReference>
<feature type="compositionally biased region" description="Low complexity" evidence="3">
    <location>
        <begin position="720"/>
        <end position="737"/>
    </location>
</feature>
<dbReference type="PANTHER" id="PTHR22870:SF445">
    <property type="match status" value="1"/>
</dbReference>
<keyword evidence="1" id="KW-0677">Repeat</keyword>
<proteinExistence type="predicted"/>
<organism evidence="5 6">
    <name type="scientific">Caenorhabditis auriculariae</name>
    <dbReference type="NCBI Taxonomy" id="2777116"/>
    <lineage>
        <taxon>Eukaryota</taxon>
        <taxon>Metazoa</taxon>
        <taxon>Ecdysozoa</taxon>
        <taxon>Nematoda</taxon>
        <taxon>Chromadorea</taxon>
        <taxon>Rhabditida</taxon>
        <taxon>Rhabditina</taxon>
        <taxon>Rhabditomorpha</taxon>
        <taxon>Rhabditoidea</taxon>
        <taxon>Rhabditidae</taxon>
        <taxon>Peloderinae</taxon>
        <taxon>Caenorhabditis</taxon>
    </lineage>
</organism>
<dbReference type="Proteomes" id="UP000835052">
    <property type="component" value="Unassembled WGS sequence"/>
</dbReference>
<evidence type="ECO:0000259" key="4">
    <source>
        <dbReference type="Pfam" id="PF25390"/>
    </source>
</evidence>
<reference evidence="5" key="1">
    <citation type="submission" date="2020-10" db="EMBL/GenBank/DDBJ databases">
        <authorList>
            <person name="Kikuchi T."/>
        </authorList>
    </citation>
    <scope>NUCLEOTIDE SEQUENCE</scope>
    <source>
        <strain evidence="5">NKZ352</strain>
    </source>
</reference>